<dbReference type="AlphaFoldDB" id="M1A750"/>
<evidence type="ECO:0000313" key="2">
    <source>
        <dbReference type="Proteomes" id="UP000011115"/>
    </source>
</evidence>
<dbReference type="Gramene" id="PGSC0003DMT400016117">
    <property type="protein sequence ID" value="PGSC0003DMT400016117"/>
    <property type="gene ID" value="PGSC0003DMG400006299"/>
</dbReference>
<accession>M1A750</accession>
<dbReference type="HOGENOM" id="CLU_2982825_0_0_1"/>
<sequence>MTYRSLRDNFTITPRLPSPSPYFLKESKGNAPSLNKNHCIQQDWRVMFLVINLKDLRY</sequence>
<reference evidence="1" key="2">
    <citation type="submission" date="2015-06" db="UniProtKB">
        <authorList>
            <consortium name="EnsemblPlants"/>
        </authorList>
    </citation>
    <scope>IDENTIFICATION</scope>
    <source>
        <strain evidence="1">DM1-3 516 R44</strain>
    </source>
</reference>
<keyword evidence="2" id="KW-1185">Reference proteome</keyword>
<dbReference type="Proteomes" id="UP000011115">
    <property type="component" value="Unassembled WGS sequence"/>
</dbReference>
<dbReference type="InParanoid" id="M1A750"/>
<reference evidence="2" key="1">
    <citation type="journal article" date="2011" name="Nature">
        <title>Genome sequence and analysis of the tuber crop potato.</title>
        <authorList>
            <consortium name="The Potato Genome Sequencing Consortium"/>
        </authorList>
    </citation>
    <scope>NUCLEOTIDE SEQUENCE [LARGE SCALE GENOMIC DNA]</scope>
    <source>
        <strain evidence="2">cv. DM1-3 516 R44</strain>
    </source>
</reference>
<evidence type="ECO:0000313" key="1">
    <source>
        <dbReference type="EnsemblPlants" id="PGSC0003DMT400016117"/>
    </source>
</evidence>
<proteinExistence type="predicted"/>
<name>M1A750_SOLTU</name>
<protein>
    <submittedName>
        <fullName evidence="1">Uncharacterized protein</fullName>
    </submittedName>
</protein>
<dbReference type="EnsemblPlants" id="PGSC0003DMT400016117">
    <property type="protein sequence ID" value="PGSC0003DMT400016117"/>
    <property type="gene ID" value="PGSC0003DMG400006299"/>
</dbReference>
<organism evidence="1 2">
    <name type="scientific">Solanum tuberosum</name>
    <name type="common">Potato</name>
    <dbReference type="NCBI Taxonomy" id="4113"/>
    <lineage>
        <taxon>Eukaryota</taxon>
        <taxon>Viridiplantae</taxon>
        <taxon>Streptophyta</taxon>
        <taxon>Embryophyta</taxon>
        <taxon>Tracheophyta</taxon>
        <taxon>Spermatophyta</taxon>
        <taxon>Magnoliopsida</taxon>
        <taxon>eudicotyledons</taxon>
        <taxon>Gunneridae</taxon>
        <taxon>Pentapetalae</taxon>
        <taxon>asterids</taxon>
        <taxon>lamiids</taxon>
        <taxon>Solanales</taxon>
        <taxon>Solanaceae</taxon>
        <taxon>Solanoideae</taxon>
        <taxon>Solaneae</taxon>
        <taxon>Solanum</taxon>
    </lineage>
</organism>
<dbReference type="PaxDb" id="4113-PGSC0003DMT400016117"/>